<dbReference type="AlphaFoldDB" id="A0A553HN84"/>
<evidence type="ECO:0000259" key="1">
    <source>
        <dbReference type="Pfam" id="PF20150"/>
    </source>
</evidence>
<dbReference type="Pfam" id="PF20150">
    <property type="entry name" value="2EXR"/>
    <property type="match status" value="1"/>
</dbReference>
<proteinExistence type="predicted"/>
<feature type="domain" description="2EXR" evidence="1">
    <location>
        <begin position="33"/>
        <end position="129"/>
    </location>
</feature>
<keyword evidence="3" id="KW-1185">Reference proteome</keyword>
<comment type="caution">
    <text evidence="2">The sequence shown here is derived from an EMBL/GenBank/DDBJ whole genome shotgun (WGS) entry which is preliminary data.</text>
</comment>
<dbReference type="Proteomes" id="UP000319160">
    <property type="component" value="Unassembled WGS sequence"/>
</dbReference>
<sequence length="347" mass="40795">MWRRPVPYEKQTLNGLYGAADVVSQPKDAETCFTCFSKLPPEIRHIIWELAIPGRVLNISHISIPPGHLTVGPWYPAPPVAHVCYESRQLAQRMGIINNFGTMQIDREGADLKSLRHSTSWFDSHRDTLRLHDQTAIKYIPRSVENIVFCHLSLLINDRGMDMNLAALPKLRRVQFEMDWRFLPSKIWHTWEFAQGRARVGSILLDVDDETEVRRFENTLQHGPKWLRSYWLEEIGHLRREKFRQRKAEKGEDWKVVQKQLQDEWMAHRKANIDSATGHSKSESYCSKMPEFRRVLTLVPFPEDRYKEGVAFYGKHRFLLFDITKKPGRRVLQFELQRSMLYLESAI</sequence>
<name>A0A553HN84_9PEZI</name>
<dbReference type="STRING" id="2512241.A0A553HN84"/>
<dbReference type="InterPro" id="IPR045518">
    <property type="entry name" value="2EXR"/>
</dbReference>
<dbReference type="OrthoDB" id="3473305at2759"/>
<organism evidence="2 3">
    <name type="scientific">Xylaria flabelliformis</name>
    <dbReference type="NCBI Taxonomy" id="2512241"/>
    <lineage>
        <taxon>Eukaryota</taxon>
        <taxon>Fungi</taxon>
        <taxon>Dikarya</taxon>
        <taxon>Ascomycota</taxon>
        <taxon>Pezizomycotina</taxon>
        <taxon>Sordariomycetes</taxon>
        <taxon>Xylariomycetidae</taxon>
        <taxon>Xylariales</taxon>
        <taxon>Xylariaceae</taxon>
        <taxon>Xylaria</taxon>
    </lineage>
</organism>
<gene>
    <name evidence="2" type="ORF">FHL15_009675</name>
</gene>
<dbReference type="PANTHER" id="PTHR35910">
    <property type="entry name" value="2EXR DOMAIN-CONTAINING PROTEIN"/>
    <property type="match status" value="1"/>
</dbReference>
<protein>
    <recommendedName>
        <fullName evidence="1">2EXR domain-containing protein</fullName>
    </recommendedName>
</protein>
<evidence type="ECO:0000313" key="2">
    <source>
        <dbReference type="EMBL" id="TRX89377.1"/>
    </source>
</evidence>
<evidence type="ECO:0000313" key="3">
    <source>
        <dbReference type="Proteomes" id="UP000319160"/>
    </source>
</evidence>
<dbReference type="PANTHER" id="PTHR35910:SF6">
    <property type="entry name" value="2EXR DOMAIN-CONTAINING PROTEIN"/>
    <property type="match status" value="1"/>
</dbReference>
<dbReference type="EMBL" id="VFLP01000068">
    <property type="protein sequence ID" value="TRX89377.1"/>
    <property type="molecule type" value="Genomic_DNA"/>
</dbReference>
<reference evidence="3" key="1">
    <citation type="submission" date="2019-06" db="EMBL/GenBank/DDBJ databases">
        <title>Draft genome sequence of the griseofulvin-producing fungus Xylaria cubensis strain G536.</title>
        <authorList>
            <person name="Mead M.E."/>
            <person name="Raja H.A."/>
            <person name="Steenwyk J.L."/>
            <person name="Knowles S.L."/>
            <person name="Oberlies N.H."/>
            <person name="Rokas A."/>
        </authorList>
    </citation>
    <scope>NUCLEOTIDE SEQUENCE [LARGE SCALE GENOMIC DNA]</scope>
    <source>
        <strain evidence="3">G536</strain>
    </source>
</reference>
<accession>A0A553HN84</accession>